<dbReference type="Pfam" id="PF16076">
    <property type="entry name" value="Acyltransf_C"/>
    <property type="match status" value="1"/>
</dbReference>
<evidence type="ECO:0000313" key="10">
    <source>
        <dbReference type="Proteomes" id="UP000054558"/>
    </source>
</evidence>
<keyword evidence="7" id="KW-1133">Transmembrane helix</keyword>
<dbReference type="GO" id="GO:0016024">
    <property type="term" value="P:CDP-diacylglycerol biosynthetic process"/>
    <property type="evidence" value="ECO:0007669"/>
    <property type="project" value="UniProtKB-UniPathway"/>
</dbReference>
<keyword evidence="10" id="KW-1185">Reference proteome</keyword>
<dbReference type="SUPFAM" id="SSF69593">
    <property type="entry name" value="Glycerol-3-phosphate (1)-acyltransferase"/>
    <property type="match status" value="1"/>
</dbReference>
<evidence type="ECO:0000256" key="1">
    <source>
        <dbReference type="ARBA" id="ARBA00001141"/>
    </source>
</evidence>
<evidence type="ECO:0000256" key="2">
    <source>
        <dbReference type="ARBA" id="ARBA00004728"/>
    </source>
</evidence>
<evidence type="ECO:0000256" key="7">
    <source>
        <dbReference type="SAM" id="Phobius"/>
    </source>
</evidence>
<dbReference type="EMBL" id="DF237028">
    <property type="protein sequence ID" value="GAQ81377.1"/>
    <property type="molecule type" value="Genomic_DNA"/>
</dbReference>
<protein>
    <recommendedName>
        <fullName evidence="4">1-acylglycerol-3-phosphate O-acyltransferase</fullName>
        <ecNumber evidence="4">2.3.1.51</ecNumber>
    </recommendedName>
</protein>
<dbReference type="Pfam" id="PF01553">
    <property type="entry name" value="Acyltransferase"/>
    <property type="match status" value="1"/>
</dbReference>
<evidence type="ECO:0000256" key="6">
    <source>
        <dbReference type="ARBA" id="ARBA00023315"/>
    </source>
</evidence>
<sequence length="370" mass="41339">MGLGIAIVLPFGLVFFASGLLINAVQLVTLLLIWPCSRRLYRHVNYYLSLLLWAQVVFIADWWGGMKPKLFVEPETLDKMGKEAAIVVCNHRSDVDWLVGWGMANRVGCLAGAKAVMKKSSRLLPVFGWSMWFQEYIFLARNWAVDQAILEKGFSQLASYPRPSWLCLFVEGTRFTQAKLRAAQEFAASKGLPVPQHTLVPKTKGFVTAVHHMRHEVKAVYDITFAPVGFPMSMAGLFQGRGGEIHVRLQRYDIGALPEDDEGVAEWCRDVFIAKDKMLAEHERVGTFPEELYKPQPRPRNSLLITCAWSLLVWGLALRALVLAVASGHVTALSVGVTCGGLALLAAIMVFFLRYSQAEPTAVLPRRHQD</sequence>
<dbReference type="GO" id="GO:0012505">
    <property type="term" value="C:endomembrane system"/>
    <property type="evidence" value="ECO:0000318"/>
    <property type="project" value="GO_Central"/>
</dbReference>
<evidence type="ECO:0000313" key="9">
    <source>
        <dbReference type="EMBL" id="GAQ81377.1"/>
    </source>
</evidence>
<accession>A0A1Y1HXV6</accession>
<dbReference type="PANTHER" id="PTHR10983:SF24">
    <property type="entry name" value="1-ACYLGLYCEROL-3-PHOSPHATE O-ACYLTRANSFERASE 3, ISOFORM E-RELATED"/>
    <property type="match status" value="1"/>
</dbReference>
<dbReference type="OrthoDB" id="189226at2759"/>
<comment type="similarity">
    <text evidence="3">Belongs to the 1-acyl-sn-glycerol-3-phosphate acyltransferase family.</text>
</comment>
<gene>
    <name evidence="9" type="ORF">KFL_000790020</name>
</gene>
<dbReference type="SMART" id="SM00563">
    <property type="entry name" value="PlsC"/>
    <property type="match status" value="1"/>
</dbReference>
<feature type="transmembrane region" description="Helical" evidence="7">
    <location>
        <begin position="46"/>
        <end position="64"/>
    </location>
</feature>
<feature type="domain" description="Phospholipid/glycerol acyltransferase" evidence="8">
    <location>
        <begin position="85"/>
        <end position="207"/>
    </location>
</feature>
<dbReference type="InterPro" id="IPR002123">
    <property type="entry name" value="Plipid/glycerol_acylTrfase"/>
</dbReference>
<dbReference type="PANTHER" id="PTHR10983">
    <property type="entry name" value="1-ACYLGLYCEROL-3-PHOSPHATE ACYLTRANSFERASE-RELATED"/>
    <property type="match status" value="1"/>
</dbReference>
<evidence type="ECO:0000256" key="4">
    <source>
        <dbReference type="ARBA" id="ARBA00013211"/>
    </source>
</evidence>
<evidence type="ECO:0000259" key="8">
    <source>
        <dbReference type="SMART" id="SM00563"/>
    </source>
</evidence>
<dbReference type="InterPro" id="IPR032098">
    <property type="entry name" value="Acyltransf_C"/>
</dbReference>
<dbReference type="GO" id="GO:0003841">
    <property type="term" value="F:1-acylglycerol-3-phosphate O-acyltransferase activity"/>
    <property type="evidence" value="ECO:0000318"/>
    <property type="project" value="GO_Central"/>
</dbReference>
<feature type="transmembrane region" description="Helical" evidence="7">
    <location>
        <begin position="7"/>
        <end position="34"/>
    </location>
</feature>
<evidence type="ECO:0000256" key="3">
    <source>
        <dbReference type="ARBA" id="ARBA00008655"/>
    </source>
</evidence>
<proteinExistence type="inferred from homology"/>
<reference evidence="9 10" key="1">
    <citation type="journal article" date="2014" name="Nat. Commun.">
        <title>Klebsormidium flaccidum genome reveals primary factors for plant terrestrial adaptation.</title>
        <authorList>
            <person name="Hori K."/>
            <person name="Maruyama F."/>
            <person name="Fujisawa T."/>
            <person name="Togashi T."/>
            <person name="Yamamoto N."/>
            <person name="Seo M."/>
            <person name="Sato S."/>
            <person name="Yamada T."/>
            <person name="Mori H."/>
            <person name="Tajima N."/>
            <person name="Moriyama T."/>
            <person name="Ikeuchi M."/>
            <person name="Watanabe M."/>
            <person name="Wada H."/>
            <person name="Kobayashi K."/>
            <person name="Saito M."/>
            <person name="Masuda T."/>
            <person name="Sasaki-Sekimoto Y."/>
            <person name="Mashiguchi K."/>
            <person name="Awai K."/>
            <person name="Shimojima M."/>
            <person name="Masuda S."/>
            <person name="Iwai M."/>
            <person name="Nobusawa T."/>
            <person name="Narise T."/>
            <person name="Kondo S."/>
            <person name="Saito H."/>
            <person name="Sato R."/>
            <person name="Murakawa M."/>
            <person name="Ihara Y."/>
            <person name="Oshima-Yamada Y."/>
            <person name="Ohtaka K."/>
            <person name="Satoh M."/>
            <person name="Sonobe K."/>
            <person name="Ishii M."/>
            <person name="Ohtani R."/>
            <person name="Kanamori-Sato M."/>
            <person name="Honoki R."/>
            <person name="Miyazaki D."/>
            <person name="Mochizuki H."/>
            <person name="Umetsu J."/>
            <person name="Higashi K."/>
            <person name="Shibata D."/>
            <person name="Kamiya Y."/>
            <person name="Sato N."/>
            <person name="Nakamura Y."/>
            <person name="Tabata S."/>
            <person name="Ida S."/>
            <person name="Kurokawa K."/>
            <person name="Ohta H."/>
        </authorList>
    </citation>
    <scope>NUCLEOTIDE SEQUENCE [LARGE SCALE GENOMIC DNA]</scope>
    <source>
        <strain evidence="9 10">NIES-2285</strain>
    </source>
</reference>
<keyword evidence="5 9" id="KW-0808">Transferase</keyword>
<dbReference type="CDD" id="cd07990">
    <property type="entry name" value="LPLAT_LCLAT1-like"/>
    <property type="match status" value="1"/>
</dbReference>
<dbReference type="AlphaFoldDB" id="A0A1Y1HXV6"/>
<dbReference type="UniPathway" id="UPA00557">
    <property type="reaction ID" value="UER00613"/>
</dbReference>
<keyword evidence="7" id="KW-0472">Membrane</keyword>
<dbReference type="EC" id="2.3.1.51" evidence="4"/>
<dbReference type="Proteomes" id="UP000054558">
    <property type="component" value="Unassembled WGS sequence"/>
</dbReference>
<feature type="transmembrane region" description="Helical" evidence="7">
    <location>
        <begin position="332"/>
        <end position="353"/>
    </location>
</feature>
<comment type="catalytic activity">
    <reaction evidence="1">
        <text>a 1-acyl-sn-glycero-3-phosphate + an acyl-CoA = a 1,2-diacyl-sn-glycero-3-phosphate + CoA</text>
        <dbReference type="Rhea" id="RHEA:19709"/>
        <dbReference type="ChEBI" id="CHEBI:57287"/>
        <dbReference type="ChEBI" id="CHEBI:57970"/>
        <dbReference type="ChEBI" id="CHEBI:58342"/>
        <dbReference type="ChEBI" id="CHEBI:58608"/>
        <dbReference type="EC" id="2.3.1.51"/>
    </reaction>
</comment>
<dbReference type="OMA" id="EQECSTW"/>
<feature type="transmembrane region" description="Helical" evidence="7">
    <location>
        <begin position="303"/>
        <end position="326"/>
    </location>
</feature>
<keyword evidence="6 9" id="KW-0012">Acyltransferase</keyword>
<comment type="pathway">
    <text evidence="2">Phospholipid metabolism; CDP-diacylglycerol biosynthesis; CDP-diacylglycerol from sn-glycerol 3-phosphate: step 2/3.</text>
</comment>
<name>A0A1Y1HXV6_KLENI</name>
<evidence type="ECO:0000256" key="5">
    <source>
        <dbReference type="ARBA" id="ARBA00022679"/>
    </source>
</evidence>
<organism evidence="9 10">
    <name type="scientific">Klebsormidium nitens</name>
    <name type="common">Green alga</name>
    <name type="synonym">Ulothrix nitens</name>
    <dbReference type="NCBI Taxonomy" id="105231"/>
    <lineage>
        <taxon>Eukaryota</taxon>
        <taxon>Viridiplantae</taxon>
        <taxon>Streptophyta</taxon>
        <taxon>Klebsormidiophyceae</taxon>
        <taxon>Klebsormidiales</taxon>
        <taxon>Klebsormidiaceae</taxon>
        <taxon>Klebsormidium</taxon>
    </lineage>
</organism>
<dbReference type="STRING" id="105231.A0A1Y1HXV6"/>
<keyword evidence="7" id="KW-0812">Transmembrane</keyword>